<dbReference type="PROSITE" id="PS00760">
    <property type="entry name" value="SPASE_I_2"/>
    <property type="match status" value="1"/>
</dbReference>
<keyword evidence="2" id="KW-0999">Mitochondrion inner membrane</keyword>
<dbReference type="InterPro" id="IPR019533">
    <property type="entry name" value="Peptidase_S26"/>
</dbReference>
<comment type="subcellular location">
    <subcellularLocation>
        <location evidence="1">Mitochondrion inner membrane</location>
    </subcellularLocation>
</comment>
<dbReference type="PANTHER" id="PTHR12383:SF16">
    <property type="entry name" value="MITOCHONDRIAL INNER MEMBRANE PROTEASE SUBUNIT 1"/>
    <property type="match status" value="1"/>
</dbReference>
<evidence type="ECO:0000313" key="9">
    <source>
        <dbReference type="EMBL" id="TPX32675.1"/>
    </source>
</evidence>
<sequence>MASHTANRRTFVASIFRGIRWFRDPARWSLQVYCLSLILSEAIEVKWCEGSSMLPTFNDKWDSLMVEKITWRFRRQLGVGDVVVFVSPLDPLRLVCKRLIGLPGDRVIVDPVAREREYVTVPAGHIWVQGDNASNSKDSREYGPVPMGLIRGKVYCRLFPQFKMMAGTGLKLVVESGTE</sequence>
<evidence type="ECO:0000256" key="7">
    <source>
        <dbReference type="PIRSR" id="PIRSR600223-1"/>
    </source>
</evidence>
<dbReference type="GO" id="GO:0004252">
    <property type="term" value="F:serine-type endopeptidase activity"/>
    <property type="evidence" value="ECO:0007669"/>
    <property type="project" value="InterPro"/>
</dbReference>
<reference evidence="11 12" key="1">
    <citation type="journal article" date="2019" name="Sci. Rep.">
        <title>Comparative genomics of chytrid fungi reveal insights into the obligate biotrophic and pathogenic lifestyle of Synchytrium endobioticum.</title>
        <authorList>
            <person name="van de Vossenberg B.T.L.H."/>
            <person name="Warris S."/>
            <person name="Nguyen H.D.T."/>
            <person name="van Gent-Pelzer M.P.E."/>
            <person name="Joly D.L."/>
            <person name="van de Geest H.C."/>
            <person name="Bonants P.J.M."/>
            <person name="Smith D.S."/>
            <person name="Levesque C.A."/>
            <person name="van der Lee T.A.J."/>
        </authorList>
    </citation>
    <scope>NUCLEOTIDE SEQUENCE [LARGE SCALE GENOMIC DNA]</scope>
    <source>
        <strain evidence="10 12">LEV6574</strain>
        <strain evidence="9 11">MB42</strain>
    </source>
</reference>
<accession>A0A507CHR1</accession>
<evidence type="ECO:0000256" key="4">
    <source>
        <dbReference type="ARBA" id="ARBA00023128"/>
    </source>
</evidence>
<dbReference type="EMBL" id="QEAM01000556">
    <property type="protein sequence ID" value="TPX38859.1"/>
    <property type="molecule type" value="Genomic_DNA"/>
</dbReference>
<dbReference type="EMBL" id="QEAN01000562">
    <property type="protein sequence ID" value="TPX32675.1"/>
    <property type="molecule type" value="Genomic_DNA"/>
</dbReference>
<dbReference type="InterPro" id="IPR000223">
    <property type="entry name" value="Pept_S26A_signal_pept_1"/>
</dbReference>
<proteinExistence type="inferred from homology"/>
<dbReference type="InterPro" id="IPR019757">
    <property type="entry name" value="Pept_S26A_signal_pept_1_Lys-AS"/>
</dbReference>
<dbReference type="Gene3D" id="2.10.109.10">
    <property type="entry name" value="Umud Fragment, subunit A"/>
    <property type="match status" value="1"/>
</dbReference>
<dbReference type="STRING" id="286115.A0A507CHR1"/>
<keyword evidence="3" id="KW-0378">Hydrolase</keyword>
<evidence type="ECO:0000256" key="6">
    <source>
        <dbReference type="ARBA" id="ARBA00038445"/>
    </source>
</evidence>
<feature type="domain" description="Peptidase S26" evidence="8">
    <location>
        <begin position="118"/>
        <end position="157"/>
    </location>
</feature>
<keyword evidence="11" id="KW-1185">Reference proteome</keyword>
<evidence type="ECO:0000313" key="11">
    <source>
        <dbReference type="Proteomes" id="UP000317494"/>
    </source>
</evidence>
<dbReference type="PRINTS" id="PR00727">
    <property type="entry name" value="LEADERPTASE"/>
</dbReference>
<protein>
    <recommendedName>
        <fullName evidence="8">Peptidase S26 domain-containing protein</fullName>
    </recommendedName>
</protein>
<evidence type="ECO:0000256" key="5">
    <source>
        <dbReference type="ARBA" id="ARBA00023136"/>
    </source>
</evidence>
<name>A0A507CHR1_9FUNG</name>
<dbReference type="SUPFAM" id="SSF51306">
    <property type="entry name" value="LexA/Signal peptidase"/>
    <property type="match status" value="1"/>
</dbReference>
<organism evidence="10 12">
    <name type="scientific">Synchytrium endobioticum</name>
    <dbReference type="NCBI Taxonomy" id="286115"/>
    <lineage>
        <taxon>Eukaryota</taxon>
        <taxon>Fungi</taxon>
        <taxon>Fungi incertae sedis</taxon>
        <taxon>Chytridiomycota</taxon>
        <taxon>Chytridiomycota incertae sedis</taxon>
        <taxon>Chytridiomycetes</taxon>
        <taxon>Synchytriales</taxon>
        <taxon>Synchytriaceae</taxon>
        <taxon>Synchytrium</taxon>
    </lineage>
</organism>
<keyword evidence="5" id="KW-0472">Membrane</keyword>
<dbReference type="GO" id="GO:0042720">
    <property type="term" value="C:mitochondrial inner membrane peptidase complex"/>
    <property type="evidence" value="ECO:0007669"/>
    <property type="project" value="TreeGrafter"/>
</dbReference>
<feature type="active site" evidence="7">
    <location>
        <position position="97"/>
    </location>
</feature>
<dbReference type="Proteomes" id="UP000320475">
    <property type="component" value="Unassembled WGS sequence"/>
</dbReference>
<dbReference type="InterPro" id="IPR036286">
    <property type="entry name" value="LexA/Signal_pep-like_sf"/>
</dbReference>
<keyword evidence="4" id="KW-0496">Mitochondrion</keyword>
<dbReference type="GO" id="GO:0006627">
    <property type="term" value="P:protein processing involved in protein targeting to mitochondrion"/>
    <property type="evidence" value="ECO:0007669"/>
    <property type="project" value="TreeGrafter"/>
</dbReference>
<dbReference type="Proteomes" id="UP000317494">
    <property type="component" value="Unassembled WGS sequence"/>
</dbReference>
<dbReference type="PANTHER" id="PTHR12383">
    <property type="entry name" value="PROTEASE FAMILY S26 MITOCHONDRIAL INNER MEMBRANE PROTEASE-RELATED"/>
    <property type="match status" value="1"/>
</dbReference>
<feature type="active site" evidence="7">
    <location>
        <position position="52"/>
    </location>
</feature>
<dbReference type="OrthoDB" id="308440at2759"/>
<feature type="domain" description="Peptidase S26" evidence="8">
    <location>
        <begin position="41"/>
        <end position="109"/>
    </location>
</feature>
<dbReference type="Pfam" id="PF10502">
    <property type="entry name" value="Peptidase_S26"/>
    <property type="match status" value="2"/>
</dbReference>
<evidence type="ECO:0000259" key="8">
    <source>
        <dbReference type="Pfam" id="PF10502"/>
    </source>
</evidence>
<comment type="caution">
    <text evidence="10">The sequence shown here is derived from an EMBL/GenBank/DDBJ whole genome shotgun (WGS) entry which is preliminary data.</text>
</comment>
<dbReference type="CDD" id="cd06530">
    <property type="entry name" value="S26_SPase_I"/>
    <property type="match status" value="1"/>
</dbReference>
<evidence type="ECO:0000256" key="3">
    <source>
        <dbReference type="ARBA" id="ARBA00022801"/>
    </source>
</evidence>
<evidence type="ECO:0000256" key="2">
    <source>
        <dbReference type="ARBA" id="ARBA00022792"/>
    </source>
</evidence>
<dbReference type="InterPro" id="IPR019758">
    <property type="entry name" value="Pept_S26A_signal_pept_1_CS"/>
</dbReference>
<dbReference type="InterPro" id="IPR052064">
    <property type="entry name" value="Mito_IMP1_subunit"/>
</dbReference>
<dbReference type="GO" id="GO:0006465">
    <property type="term" value="P:signal peptide processing"/>
    <property type="evidence" value="ECO:0007669"/>
    <property type="project" value="InterPro"/>
</dbReference>
<gene>
    <name evidence="10" type="ORF">SeLEV6574_g07566</name>
    <name evidence="9" type="ORF">SeMB42_g07586</name>
</gene>
<evidence type="ECO:0000313" key="10">
    <source>
        <dbReference type="EMBL" id="TPX38859.1"/>
    </source>
</evidence>
<comment type="similarity">
    <text evidence="6">Belongs to the peptidase S26 family. IMP1 subfamily.</text>
</comment>
<dbReference type="AlphaFoldDB" id="A0A507CHR1"/>
<dbReference type="VEuPathDB" id="FungiDB:SeMB42_g07586"/>
<evidence type="ECO:0000256" key="1">
    <source>
        <dbReference type="ARBA" id="ARBA00004273"/>
    </source>
</evidence>
<dbReference type="PROSITE" id="PS00761">
    <property type="entry name" value="SPASE_I_3"/>
    <property type="match status" value="1"/>
</dbReference>
<evidence type="ECO:0000313" key="12">
    <source>
        <dbReference type="Proteomes" id="UP000320475"/>
    </source>
</evidence>